<feature type="region of interest" description="Disordered" evidence="1">
    <location>
        <begin position="70"/>
        <end position="292"/>
    </location>
</feature>
<feature type="compositionally biased region" description="Basic and acidic residues" evidence="1">
    <location>
        <begin position="179"/>
        <end position="203"/>
    </location>
</feature>
<protein>
    <submittedName>
        <fullName evidence="2">Uncharacterized protein</fullName>
    </submittedName>
</protein>
<dbReference type="EMBL" id="FN654284">
    <property type="protein sequence ID" value="CBY30828.1"/>
    <property type="molecule type" value="Genomic_DNA"/>
</dbReference>
<dbReference type="Proteomes" id="UP000011014">
    <property type="component" value="Unassembled WGS sequence"/>
</dbReference>
<feature type="region of interest" description="Disordered" evidence="1">
    <location>
        <begin position="761"/>
        <end position="780"/>
    </location>
</feature>
<feature type="region of interest" description="Disordered" evidence="1">
    <location>
        <begin position="1"/>
        <end position="34"/>
    </location>
</feature>
<feature type="region of interest" description="Disordered" evidence="1">
    <location>
        <begin position="700"/>
        <end position="756"/>
    </location>
</feature>
<feature type="compositionally biased region" description="Low complexity" evidence="1">
    <location>
        <begin position="218"/>
        <end position="244"/>
    </location>
</feature>
<name>E4Y580_OIKDI</name>
<accession>E4Y580</accession>
<evidence type="ECO:0000313" key="2">
    <source>
        <dbReference type="EMBL" id="CBY30828.1"/>
    </source>
</evidence>
<feature type="compositionally biased region" description="Gly residues" evidence="1">
    <location>
        <begin position="207"/>
        <end position="217"/>
    </location>
</feature>
<dbReference type="AlphaFoldDB" id="E4Y580"/>
<feature type="compositionally biased region" description="Basic and acidic residues" evidence="1">
    <location>
        <begin position="153"/>
        <end position="169"/>
    </location>
</feature>
<feature type="region of interest" description="Disordered" evidence="1">
    <location>
        <begin position="520"/>
        <end position="540"/>
    </location>
</feature>
<gene>
    <name evidence="2" type="ORF">GSOID_T00018719001</name>
</gene>
<feature type="compositionally biased region" description="Basic and acidic residues" evidence="1">
    <location>
        <begin position="765"/>
        <end position="774"/>
    </location>
</feature>
<organism evidence="2">
    <name type="scientific">Oikopleura dioica</name>
    <name type="common">Tunicate</name>
    <dbReference type="NCBI Taxonomy" id="34765"/>
    <lineage>
        <taxon>Eukaryota</taxon>
        <taxon>Metazoa</taxon>
        <taxon>Chordata</taxon>
        <taxon>Tunicata</taxon>
        <taxon>Appendicularia</taxon>
        <taxon>Copelata</taxon>
        <taxon>Oikopleuridae</taxon>
        <taxon>Oikopleura</taxon>
    </lineage>
</organism>
<feature type="compositionally biased region" description="Basic and acidic residues" evidence="1">
    <location>
        <begin position="70"/>
        <end position="80"/>
    </location>
</feature>
<sequence length="898" mass="99091">MGDKGEMTNQIKAMIFGNRSSAPQADQKPKKPRTIAYDRHSLVEIGKNTASQTRPNFLDVEYDNVSRVDGSKRWDPERWHAGTKAQHLKARREAAAKENAAQRSINAPVVGETNSWRKTKNDKRSGLAMDEEAENGKNDETFGATRLGPQRRSYKEGCKPENTRDEGPKGDASLGPSWRDSRKKEPWRRGGQDDTDKFSDFRNDGNNGPGGGGGGKYGNNNRYGNSNSNRYGNGNNRGNNNRFGRYGRDSPDEEPEWMNPDDANEITFMPLEGLPGDMRGKENRNKNRDSPELVAFDENAFMGTTDDGDDNIGGVLGAALGELDDGDKLGGALGGALEDDPQMDGLIKSSFMDIMKEDDNGDGTSAQAPKSSASKFSAFFDAGPDLKPPQKQVTSAGFPQPQNIGVPAGLIPPNAAGIGMNSAPSQPLGLNLWNIQQAGNSSAAHPTPEQQMKQQSAERVNNVFSQLQNPKVSSIMPHRPPGVAPMPGARNWDLLPGTKNETPRPQAPPAGLPAGLFGFPNAAANPQQQQQQRAGPPMPPRGFPMTAMSVEDLEGPRRNISPTADNQPAPDVKRKLMNLRNEFDQKSNVQRMMFLGAQQQAPQGLLQQAMPQRMPHQMQQNAPRSHLQMQQQQQKQMMNREAQAAQEQRLRVASYLVAEEKNRNLTPTEANFMKQFRAEQNGLYGTGARTMIDQNLNQLNFSRDGRDNHARGGQNQNLDFNRQKESFEEKLRQQSSLGSSGPPHPEVPKFNQFTPTSVMRKMVHRKGDEPERPHRNPKITPLEHTGVVRVPKGERKLSNGGIPANAQQQMRSMANVPPVIYSQQQRNAPPPVISNPGSLSAPNNPNATQMLFHQRGLIPSQIRAPPQQQSKVDENQMIHRLFQKQPQANPNRAFPDFG</sequence>
<feature type="compositionally biased region" description="Low complexity" evidence="1">
    <location>
        <begin position="520"/>
        <end position="535"/>
    </location>
</feature>
<proteinExistence type="predicted"/>
<evidence type="ECO:0000256" key="1">
    <source>
        <dbReference type="SAM" id="MobiDB-lite"/>
    </source>
</evidence>
<feature type="compositionally biased region" description="Basic and acidic residues" evidence="1">
    <location>
        <begin position="721"/>
        <end position="732"/>
    </location>
</feature>
<feature type="compositionally biased region" description="Basic and acidic residues" evidence="1">
    <location>
        <begin position="278"/>
        <end position="291"/>
    </location>
</feature>
<reference evidence="2" key="1">
    <citation type="journal article" date="2010" name="Science">
        <title>Plasticity of animal genome architecture unmasked by rapid evolution of a pelagic tunicate.</title>
        <authorList>
            <person name="Denoeud F."/>
            <person name="Henriet S."/>
            <person name="Mungpakdee S."/>
            <person name="Aury J.M."/>
            <person name="Da Silva C."/>
            <person name="Brinkmann H."/>
            <person name="Mikhaleva J."/>
            <person name="Olsen L.C."/>
            <person name="Jubin C."/>
            <person name="Canestro C."/>
            <person name="Bouquet J.M."/>
            <person name="Danks G."/>
            <person name="Poulain J."/>
            <person name="Campsteijn C."/>
            <person name="Adamski M."/>
            <person name="Cross I."/>
            <person name="Yadetie F."/>
            <person name="Muffato M."/>
            <person name="Louis A."/>
            <person name="Butcher S."/>
            <person name="Tsagkogeorga G."/>
            <person name="Konrad A."/>
            <person name="Singh S."/>
            <person name="Jensen M.F."/>
            <person name="Cong E.H."/>
            <person name="Eikeseth-Otteraa H."/>
            <person name="Noel B."/>
            <person name="Anthouard V."/>
            <person name="Porcel B.M."/>
            <person name="Kachouri-Lafond R."/>
            <person name="Nishino A."/>
            <person name="Ugolini M."/>
            <person name="Chourrout P."/>
            <person name="Nishida H."/>
            <person name="Aasland R."/>
            <person name="Huzurbazar S."/>
            <person name="Westhof E."/>
            <person name="Delsuc F."/>
            <person name="Lehrach H."/>
            <person name="Reinhardt R."/>
            <person name="Weissenbach J."/>
            <person name="Roy S.W."/>
            <person name="Artiguenave F."/>
            <person name="Postlethwait J.H."/>
            <person name="Manak J.R."/>
            <person name="Thompson E.M."/>
            <person name="Jaillon O."/>
            <person name="Du Pasquier L."/>
            <person name="Boudinot P."/>
            <person name="Liberles D.A."/>
            <person name="Volff J.N."/>
            <person name="Philippe H."/>
            <person name="Lenhard B."/>
            <person name="Roest Crollius H."/>
            <person name="Wincker P."/>
            <person name="Chourrout D."/>
        </authorList>
    </citation>
    <scope>NUCLEOTIDE SEQUENCE [LARGE SCALE GENOMIC DNA]</scope>
</reference>